<dbReference type="CDD" id="cd03443">
    <property type="entry name" value="PaaI_thioesterase"/>
    <property type="match status" value="1"/>
</dbReference>
<sequence>MILPPYAELLGLSVDMSAADGPVVTMPFAAGVSGRPGFLHGGALGGMLEMAAIVALRAALDDANIVIKPVNLTVDYMRGGREKDTFAAAHIRRLGTRIANIDATAWQDDRANPIASARLTFLIRR</sequence>
<keyword evidence="4" id="KW-1185">Reference proteome</keyword>
<protein>
    <submittedName>
        <fullName evidence="3">PaaI family thioesterase</fullName>
    </submittedName>
</protein>
<accession>A0ABY4TTC0</accession>
<dbReference type="EMBL" id="CP098401">
    <property type="protein sequence ID" value="URW75653.1"/>
    <property type="molecule type" value="Genomic_DNA"/>
</dbReference>
<name>A0ABY4TTC0_9SPHN</name>
<feature type="domain" description="Thioesterase" evidence="2">
    <location>
        <begin position="37"/>
        <end position="111"/>
    </location>
</feature>
<dbReference type="Gene3D" id="3.10.129.10">
    <property type="entry name" value="Hotdog Thioesterase"/>
    <property type="match status" value="1"/>
</dbReference>
<dbReference type="InterPro" id="IPR029069">
    <property type="entry name" value="HotDog_dom_sf"/>
</dbReference>
<evidence type="ECO:0000259" key="2">
    <source>
        <dbReference type="Pfam" id="PF03061"/>
    </source>
</evidence>
<evidence type="ECO:0000313" key="3">
    <source>
        <dbReference type="EMBL" id="URW75653.1"/>
    </source>
</evidence>
<dbReference type="SUPFAM" id="SSF54637">
    <property type="entry name" value="Thioesterase/thiol ester dehydrase-isomerase"/>
    <property type="match status" value="1"/>
</dbReference>
<dbReference type="Proteomes" id="UP001055580">
    <property type="component" value="Chromosome"/>
</dbReference>
<gene>
    <name evidence="3" type="ORF">M9980_14215</name>
</gene>
<dbReference type="Pfam" id="PF03061">
    <property type="entry name" value="4HBT"/>
    <property type="match status" value="1"/>
</dbReference>
<reference evidence="3" key="1">
    <citation type="submission" date="2022-05" db="EMBL/GenBank/DDBJ databases">
        <title>Sphingomonas sp. strain RMG20 Genome sequencing and assembly.</title>
        <authorList>
            <person name="Kim I."/>
        </authorList>
    </citation>
    <scope>NUCLEOTIDE SEQUENCE</scope>
    <source>
        <strain evidence="3">RMG20</strain>
    </source>
</reference>
<dbReference type="InterPro" id="IPR003736">
    <property type="entry name" value="PAAI_dom"/>
</dbReference>
<organism evidence="3 4">
    <name type="scientific">Sphingomonas donggukensis</name>
    <dbReference type="NCBI Taxonomy" id="2949093"/>
    <lineage>
        <taxon>Bacteria</taxon>
        <taxon>Pseudomonadati</taxon>
        <taxon>Pseudomonadota</taxon>
        <taxon>Alphaproteobacteria</taxon>
        <taxon>Sphingomonadales</taxon>
        <taxon>Sphingomonadaceae</taxon>
        <taxon>Sphingomonas</taxon>
    </lineage>
</organism>
<keyword evidence="1" id="KW-0378">Hydrolase</keyword>
<evidence type="ECO:0000313" key="4">
    <source>
        <dbReference type="Proteomes" id="UP001055580"/>
    </source>
</evidence>
<dbReference type="InterPro" id="IPR006683">
    <property type="entry name" value="Thioestr_dom"/>
</dbReference>
<evidence type="ECO:0000256" key="1">
    <source>
        <dbReference type="ARBA" id="ARBA00022801"/>
    </source>
</evidence>
<dbReference type="NCBIfam" id="TIGR00369">
    <property type="entry name" value="unchar_dom_1"/>
    <property type="match status" value="1"/>
</dbReference>
<proteinExistence type="predicted"/>
<dbReference type="RefSeq" id="WP_250752086.1">
    <property type="nucleotide sequence ID" value="NZ_CP098401.1"/>
</dbReference>